<organism evidence="3 4">
    <name type="scientific">Colocasia esculenta</name>
    <name type="common">Wild taro</name>
    <name type="synonym">Arum esculentum</name>
    <dbReference type="NCBI Taxonomy" id="4460"/>
    <lineage>
        <taxon>Eukaryota</taxon>
        <taxon>Viridiplantae</taxon>
        <taxon>Streptophyta</taxon>
        <taxon>Embryophyta</taxon>
        <taxon>Tracheophyta</taxon>
        <taxon>Spermatophyta</taxon>
        <taxon>Magnoliopsida</taxon>
        <taxon>Liliopsida</taxon>
        <taxon>Araceae</taxon>
        <taxon>Aroideae</taxon>
        <taxon>Colocasieae</taxon>
        <taxon>Colocasia</taxon>
    </lineage>
</organism>
<reference evidence="3" key="1">
    <citation type="submission" date="2017-07" db="EMBL/GenBank/DDBJ databases">
        <title>Taro Niue Genome Assembly and Annotation.</title>
        <authorList>
            <person name="Atibalentja N."/>
            <person name="Keating K."/>
            <person name="Fields C.J."/>
        </authorList>
    </citation>
    <scope>NUCLEOTIDE SEQUENCE</scope>
    <source>
        <strain evidence="3">Niue_2</strain>
        <tissue evidence="3">Leaf</tissue>
    </source>
</reference>
<dbReference type="EMBL" id="NMUH01000550">
    <property type="protein sequence ID" value="MQL81154.1"/>
    <property type="molecule type" value="Genomic_DNA"/>
</dbReference>
<dbReference type="Pfam" id="PF03881">
    <property type="entry name" value="Fructosamin_kin"/>
    <property type="match status" value="1"/>
</dbReference>
<dbReference type="Gene3D" id="3.90.1200.10">
    <property type="match status" value="1"/>
</dbReference>
<comment type="catalytic activity">
    <reaction evidence="2">
        <text>N(6)-D-ribulosyl-L-lysyl-[protein] + ATP = N(6)-(3-O-phospho-D-ribulosyl)-L-lysyl-[protein] + ADP + H(+)</text>
        <dbReference type="Rhea" id="RHEA:48432"/>
        <dbReference type="Rhea" id="RHEA-COMP:12103"/>
        <dbReference type="Rhea" id="RHEA-COMP:12104"/>
        <dbReference type="ChEBI" id="CHEBI:15378"/>
        <dbReference type="ChEBI" id="CHEBI:30616"/>
        <dbReference type="ChEBI" id="CHEBI:90418"/>
        <dbReference type="ChEBI" id="CHEBI:90420"/>
        <dbReference type="ChEBI" id="CHEBI:456216"/>
        <dbReference type="EC" id="2.7.1.172"/>
    </reaction>
    <physiologicalReaction direction="left-to-right" evidence="2">
        <dbReference type="Rhea" id="RHEA:48433"/>
    </physiologicalReaction>
</comment>
<dbReference type="GO" id="GO:0102193">
    <property type="term" value="F:protein-ribulosamine 3-kinase activity"/>
    <property type="evidence" value="ECO:0007669"/>
    <property type="project" value="UniProtKB-EC"/>
</dbReference>
<dbReference type="EC" id="2.7.1.172" evidence="1"/>
<evidence type="ECO:0000313" key="4">
    <source>
        <dbReference type="Proteomes" id="UP000652761"/>
    </source>
</evidence>
<evidence type="ECO:0000313" key="3">
    <source>
        <dbReference type="EMBL" id="MQL81154.1"/>
    </source>
</evidence>
<dbReference type="PANTHER" id="PTHR12149:SF8">
    <property type="entry name" value="PROTEIN-RIBULOSAMINE 3-KINASE"/>
    <property type="match status" value="1"/>
</dbReference>
<evidence type="ECO:0000256" key="1">
    <source>
        <dbReference type="ARBA" id="ARBA00011961"/>
    </source>
</evidence>
<sequence>MDGFSTCLIARQPGWTLRSSPDFENRASEVLPNRFSRSIGPSMFEGESLGLNLMYETKTIRVPQPFKSILGKKLAEMHKAGKSYKGFGQQLIKNMRPLFEGAVLEPCLLHGDLWSGNISSDKNGEPVILDPACYWKRLHNLHRRLESSASQETTVIDFQRNICFGAFNMDIMKQNLGCPGVLDLEAPFTVLTLRY</sequence>
<accession>A0A843UGN3</accession>
<dbReference type="AlphaFoldDB" id="A0A843UGN3"/>
<dbReference type="InterPro" id="IPR016477">
    <property type="entry name" value="Fructo-/Ketosamine-3-kinase"/>
</dbReference>
<comment type="caution">
    <text evidence="3">The sequence shown here is derived from an EMBL/GenBank/DDBJ whole genome shotgun (WGS) entry which is preliminary data.</text>
</comment>
<dbReference type="Proteomes" id="UP000652761">
    <property type="component" value="Unassembled WGS sequence"/>
</dbReference>
<protein>
    <recommendedName>
        <fullName evidence="1">protein-ribulosamine 3-kinase</fullName>
        <ecNumber evidence="1">2.7.1.172</ecNumber>
    </recommendedName>
</protein>
<dbReference type="OrthoDB" id="5772781at2759"/>
<dbReference type="SUPFAM" id="SSF56112">
    <property type="entry name" value="Protein kinase-like (PK-like)"/>
    <property type="match status" value="1"/>
</dbReference>
<dbReference type="PANTHER" id="PTHR12149">
    <property type="entry name" value="FRUCTOSAMINE 3 KINASE-RELATED PROTEIN"/>
    <property type="match status" value="1"/>
</dbReference>
<proteinExistence type="predicted"/>
<gene>
    <name evidence="3" type="ORF">Taro_013624</name>
</gene>
<keyword evidence="4" id="KW-1185">Reference proteome</keyword>
<evidence type="ECO:0000256" key="2">
    <source>
        <dbReference type="ARBA" id="ARBA00048655"/>
    </source>
</evidence>
<name>A0A843UGN3_COLES</name>
<dbReference type="InterPro" id="IPR011009">
    <property type="entry name" value="Kinase-like_dom_sf"/>
</dbReference>